<dbReference type="Proteomes" id="UP000190367">
    <property type="component" value="Unassembled WGS sequence"/>
</dbReference>
<dbReference type="EMBL" id="FUWZ01000001">
    <property type="protein sequence ID" value="SJZ43074.1"/>
    <property type="molecule type" value="Genomic_DNA"/>
</dbReference>
<evidence type="ECO:0000256" key="1">
    <source>
        <dbReference type="ARBA" id="ARBA00023015"/>
    </source>
</evidence>
<organism evidence="5 6">
    <name type="scientific">Chitinophaga eiseniae</name>
    <dbReference type="NCBI Taxonomy" id="634771"/>
    <lineage>
        <taxon>Bacteria</taxon>
        <taxon>Pseudomonadati</taxon>
        <taxon>Bacteroidota</taxon>
        <taxon>Chitinophagia</taxon>
        <taxon>Chitinophagales</taxon>
        <taxon>Chitinophagaceae</taxon>
        <taxon>Chitinophaga</taxon>
    </lineage>
</organism>
<proteinExistence type="predicted"/>
<dbReference type="InterPro" id="IPR018060">
    <property type="entry name" value="HTH_AraC"/>
</dbReference>
<dbReference type="PRINTS" id="PR00032">
    <property type="entry name" value="HTHARAC"/>
</dbReference>
<keyword evidence="1" id="KW-0805">Transcription regulation</keyword>
<feature type="domain" description="HTH araC/xylS-type" evidence="4">
    <location>
        <begin position="175"/>
        <end position="273"/>
    </location>
</feature>
<dbReference type="STRING" id="634771.SAMN04488128_101185"/>
<dbReference type="InterPro" id="IPR009057">
    <property type="entry name" value="Homeodomain-like_sf"/>
</dbReference>
<dbReference type="Gene3D" id="1.10.10.60">
    <property type="entry name" value="Homeodomain-like"/>
    <property type="match status" value="1"/>
</dbReference>
<keyword evidence="2 5" id="KW-0238">DNA-binding</keyword>
<sequence>MRDMKSIPVRNIRRGHPRDFGIQDLSEMMAGKGMVQELHRHDFFYVLALEKGAGAHEIDFVPYVAGSHAVYFLRPGQVHQLRLKAGSTGFMMQFTAGFCHHTQLLRKVGAVNAYVDKEGSVLRVLADIFREYQQQQAQYREVIQASLHIFLITLLRLQQQPAVDNAHTYTQERLEALLDLLETHIHTQKRASQYAAMLHLSLYQLNTVTRAALGKTVSELINGQIILEAKRQLLATTAQVSRIAELLGYEDVSYFIRFFKKQTGVTPEVFRRHHS</sequence>
<dbReference type="GO" id="GO:0043565">
    <property type="term" value="F:sequence-specific DNA binding"/>
    <property type="evidence" value="ECO:0007669"/>
    <property type="project" value="InterPro"/>
</dbReference>
<dbReference type="SUPFAM" id="SSF46689">
    <property type="entry name" value="Homeodomain-like"/>
    <property type="match status" value="1"/>
</dbReference>
<evidence type="ECO:0000259" key="4">
    <source>
        <dbReference type="PROSITE" id="PS01124"/>
    </source>
</evidence>
<reference evidence="6" key="1">
    <citation type="submission" date="2017-02" db="EMBL/GenBank/DDBJ databases">
        <authorList>
            <person name="Varghese N."/>
            <person name="Submissions S."/>
        </authorList>
    </citation>
    <scope>NUCLEOTIDE SEQUENCE [LARGE SCALE GENOMIC DNA]</scope>
    <source>
        <strain evidence="6">DSM 22224</strain>
    </source>
</reference>
<dbReference type="PANTHER" id="PTHR43280">
    <property type="entry name" value="ARAC-FAMILY TRANSCRIPTIONAL REGULATOR"/>
    <property type="match status" value="1"/>
</dbReference>
<dbReference type="Pfam" id="PF02311">
    <property type="entry name" value="AraC_binding"/>
    <property type="match status" value="1"/>
</dbReference>
<evidence type="ECO:0000313" key="6">
    <source>
        <dbReference type="Proteomes" id="UP000190367"/>
    </source>
</evidence>
<dbReference type="SUPFAM" id="SSF51215">
    <property type="entry name" value="Regulatory protein AraC"/>
    <property type="match status" value="1"/>
</dbReference>
<keyword evidence="3" id="KW-0804">Transcription</keyword>
<dbReference type="AlphaFoldDB" id="A0A1T4KKZ6"/>
<evidence type="ECO:0000313" key="5">
    <source>
        <dbReference type="EMBL" id="SJZ43074.1"/>
    </source>
</evidence>
<dbReference type="PANTHER" id="PTHR43280:SF32">
    <property type="entry name" value="TRANSCRIPTIONAL REGULATORY PROTEIN"/>
    <property type="match status" value="1"/>
</dbReference>
<dbReference type="Pfam" id="PF12833">
    <property type="entry name" value="HTH_18"/>
    <property type="match status" value="1"/>
</dbReference>
<gene>
    <name evidence="5" type="ORF">SAMN04488128_101185</name>
</gene>
<protein>
    <submittedName>
        <fullName evidence="5">AraC-type DNA-binding protein</fullName>
    </submittedName>
</protein>
<dbReference type="SMART" id="SM00342">
    <property type="entry name" value="HTH_ARAC"/>
    <property type="match status" value="1"/>
</dbReference>
<evidence type="ECO:0000256" key="3">
    <source>
        <dbReference type="ARBA" id="ARBA00023163"/>
    </source>
</evidence>
<accession>A0A1T4KKZ6</accession>
<name>A0A1T4KKZ6_9BACT</name>
<dbReference type="GO" id="GO:0003700">
    <property type="term" value="F:DNA-binding transcription factor activity"/>
    <property type="evidence" value="ECO:0007669"/>
    <property type="project" value="InterPro"/>
</dbReference>
<evidence type="ECO:0000256" key="2">
    <source>
        <dbReference type="ARBA" id="ARBA00023125"/>
    </source>
</evidence>
<dbReference type="InterPro" id="IPR020449">
    <property type="entry name" value="Tscrpt_reg_AraC-type_HTH"/>
</dbReference>
<dbReference type="InterPro" id="IPR037923">
    <property type="entry name" value="HTH-like"/>
</dbReference>
<keyword evidence="6" id="KW-1185">Reference proteome</keyword>
<dbReference type="InterPro" id="IPR003313">
    <property type="entry name" value="AraC-bd"/>
</dbReference>
<dbReference type="PROSITE" id="PS01124">
    <property type="entry name" value="HTH_ARAC_FAMILY_2"/>
    <property type="match status" value="1"/>
</dbReference>